<accession>A0A1W1UXQ2</accession>
<sequence length="131" mass="13578">MKQKLNVRGFIGLSFLLPALVVSCGQPAPVPTVVGTWSGTYSTPPGSGSSPYGMIINTDGTLKVYDGPVGSADVATGTWTLTGQNFKATYHYVEGSDVMVNAVLNPSNLLTGTWGFAPSNTSGGSFTLTKQ</sequence>
<gene>
    <name evidence="2" type="ORF">SAMN00790413_03433</name>
</gene>
<evidence type="ECO:0000256" key="1">
    <source>
        <dbReference type="SAM" id="SignalP"/>
    </source>
</evidence>
<dbReference type="AlphaFoldDB" id="A0A1W1UXQ2"/>
<dbReference type="EMBL" id="FWWU01000008">
    <property type="protein sequence ID" value="SMB85534.1"/>
    <property type="molecule type" value="Genomic_DNA"/>
</dbReference>
<organism evidence="2 3">
    <name type="scientific">Deinococcus hopiensis KR-140</name>
    <dbReference type="NCBI Taxonomy" id="695939"/>
    <lineage>
        <taxon>Bacteria</taxon>
        <taxon>Thermotogati</taxon>
        <taxon>Deinococcota</taxon>
        <taxon>Deinococci</taxon>
        <taxon>Deinococcales</taxon>
        <taxon>Deinococcaceae</taxon>
        <taxon>Deinococcus</taxon>
    </lineage>
</organism>
<evidence type="ECO:0008006" key="4">
    <source>
        <dbReference type="Google" id="ProtNLM"/>
    </source>
</evidence>
<feature type="chain" id="PRO_5012167352" description="Lipocalin-like domain-containing protein" evidence="1">
    <location>
        <begin position="29"/>
        <end position="131"/>
    </location>
</feature>
<feature type="signal peptide" evidence="1">
    <location>
        <begin position="1"/>
        <end position="28"/>
    </location>
</feature>
<protein>
    <recommendedName>
        <fullName evidence="4">Lipocalin-like domain-containing protein</fullName>
    </recommendedName>
</protein>
<keyword evidence="3" id="KW-1185">Reference proteome</keyword>
<proteinExistence type="predicted"/>
<evidence type="ECO:0000313" key="2">
    <source>
        <dbReference type="EMBL" id="SMB85534.1"/>
    </source>
</evidence>
<keyword evidence="1" id="KW-0732">Signal</keyword>
<evidence type="ECO:0000313" key="3">
    <source>
        <dbReference type="Proteomes" id="UP000192582"/>
    </source>
</evidence>
<name>A0A1W1UXQ2_9DEIO</name>
<reference evidence="2 3" key="1">
    <citation type="submission" date="2017-04" db="EMBL/GenBank/DDBJ databases">
        <authorList>
            <person name="Afonso C.L."/>
            <person name="Miller P.J."/>
            <person name="Scott M.A."/>
            <person name="Spackman E."/>
            <person name="Goraichik I."/>
            <person name="Dimitrov K.M."/>
            <person name="Suarez D.L."/>
            <person name="Swayne D.E."/>
        </authorList>
    </citation>
    <scope>NUCLEOTIDE SEQUENCE [LARGE SCALE GENOMIC DNA]</scope>
    <source>
        <strain evidence="2 3">KR-140</strain>
    </source>
</reference>
<dbReference type="Proteomes" id="UP000192582">
    <property type="component" value="Unassembled WGS sequence"/>
</dbReference>
<dbReference type="PROSITE" id="PS51257">
    <property type="entry name" value="PROKAR_LIPOPROTEIN"/>
    <property type="match status" value="1"/>
</dbReference>